<reference evidence="15" key="2">
    <citation type="submission" date="2025-09" db="UniProtKB">
        <authorList>
            <consortium name="Ensembl"/>
        </authorList>
    </citation>
    <scope>IDENTIFICATION</scope>
</reference>
<evidence type="ECO:0000313" key="16">
    <source>
        <dbReference type="Proteomes" id="UP000694546"/>
    </source>
</evidence>
<evidence type="ECO:0000259" key="14">
    <source>
        <dbReference type="SMART" id="SM00382"/>
    </source>
</evidence>
<evidence type="ECO:0000256" key="6">
    <source>
        <dbReference type="ARBA" id="ARBA00022840"/>
    </source>
</evidence>
<keyword evidence="4" id="KW-0963">Cytoplasm</keyword>
<evidence type="ECO:0000256" key="1">
    <source>
        <dbReference type="ARBA" id="ARBA00004123"/>
    </source>
</evidence>
<dbReference type="SMART" id="SM00382">
    <property type="entry name" value="AAA"/>
    <property type="match status" value="1"/>
</dbReference>
<evidence type="ECO:0000313" key="15">
    <source>
        <dbReference type="Ensembl" id="ENSGMOP00000040198.1"/>
    </source>
</evidence>
<evidence type="ECO:0000256" key="2">
    <source>
        <dbReference type="ARBA" id="ARBA00004496"/>
    </source>
</evidence>
<dbReference type="InterPro" id="IPR003593">
    <property type="entry name" value="AAA+_ATPase"/>
</dbReference>
<evidence type="ECO:0000256" key="3">
    <source>
        <dbReference type="ARBA" id="ARBA00006914"/>
    </source>
</evidence>
<feature type="region of interest" description="Disordered" evidence="13">
    <location>
        <begin position="849"/>
        <end position="870"/>
    </location>
</feature>
<dbReference type="Gene3D" id="1.10.8.60">
    <property type="match status" value="1"/>
</dbReference>
<evidence type="ECO:0000256" key="13">
    <source>
        <dbReference type="SAM" id="MobiDB-lite"/>
    </source>
</evidence>
<dbReference type="Proteomes" id="UP000694546">
    <property type="component" value="Chromosome 18"/>
</dbReference>
<comment type="subcellular location">
    <subcellularLocation>
        <location evidence="2">Cytoplasm</location>
    </subcellularLocation>
    <subcellularLocation>
        <location evidence="1">Nucleus</location>
    </subcellularLocation>
</comment>
<dbReference type="FunFam" id="3.40.50.300:FF:000030">
    <property type="entry name" value="26S protease regulatory subunit 8"/>
    <property type="match status" value="1"/>
</dbReference>
<keyword evidence="12" id="KW-0175">Coiled coil</keyword>
<evidence type="ECO:0000256" key="9">
    <source>
        <dbReference type="ARBA" id="ARBA00040909"/>
    </source>
</evidence>
<keyword evidence="8" id="KW-0539">Nucleus</keyword>
<evidence type="ECO:0000256" key="10">
    <source>
        <dbReference type="ARBA" id="ARBA00041419"/>
    </source>
</evidence>
<organism evidence="15 16">
    <name type="scientific">Gadus morhua</name>
    <name type="common">Atlantic cod</name>
    <dbReference type="NCBI Taxonomy" id="8049"/>
    <lineage>
        <taxon>Eukaryota</taxon>
        <taxon>Metazoa</taxon>
        <taxon>Chordata</taxon>
        <taxon>Craniata</taxon>
        <taxon>Vertebrata</taxon>
        <taxon>Euteleostomi</taxon>
        <taxon>Actinopterygii</taxon>
        <taxon>Neopterygii</taxon>
        <taxon>Teleostei</taxon>
        <taxon>Neoteleostei</taxon>
        <taxon>Acanthomorphata</taxon>
        <taxon>Zeiogadaria</taxon>
        <taxon>Gadariae</taxon>
        <taxon>Gadiformes</taxon>
        <taxon>Gadoidei</taxon>
        <taxon>Gadidae</taxon>
        <taxon>Gadus</taxon>
    </lineage>
</organism>
<dbReference type="GO" id="GO:0000502">
    <property type="term" value="C:proteasome complex"/>
    <property type="evidence" value="ECO:0007669"/>
    <property type="project" value="UniProtKB-KW"/>
</dbReference>
<evidence type="ECO:0000256" key="11">
    <source>
        <dbReference type="ARBA" id="ARBA00042601"/>
    </source>
</evidence>
<dbReference type="CDD" id="cd19502">
    <property type="entry name" value="RecA-like_PAN_like"/>
    <property type="match status" value="1"/>
</dbReference>
<dbReference type="GO" id="GO:0016887">
    <property type="term" value="F:ATP hydrolysis activity"/>
    <property type="evidence" value="ECO:0007669"/>
    <property type="project" value="InterPro"/>
</dbReference>
<name>A0A8C5B0W2_GADMO</name>
<feature type="region of interest" description="Disordered" evidence="13">
    <location>
        <begin position="490"/>
        <end position="518"/>
    </location>
</feature>
<keyword evidence="6" id="KW-0067">ATP-binding</keyword>
<dbReference type="InterPro" id="IPR041569">
    <property type="entry name" value="AAA_lid_3"/>
</dbReference>
<evidence type="ECO:0000256" key="12">
    <source>
        <dbReference type="SAM" id="Coils"/>
    </source>
</evidence>
<evidence type="ECO:0000256" key="7">
    <source>
        <dbReference type="ARBA" id="ARBA00022942"/>
    </source>
</evidence>
<dbReference type="InterPro" id="IPR032501">
    <property type="entry name" value="Prot_ATP_ID_OB_2nd"/>
</dbReference>
<dbReference type="Ensembl" id="ENSGMOT00000026495.1">
    <property type="protein sequence ID" value="ENSGMOP00000040198.1"/>
    <property type="gene ID" value="ENSGMOG00000017687.2"/>
</dbReference>
<dbReference type="FunFam" id="1.10.8.60:FF:000006">
    <property type="entry name" value="26S protease regulatory subunit 8"/>
    <property type="match status" value="1"/>
</dbReference>
<gene>
    <name evidence="15" type="primary">psmc5</name>
</gene>
<evidence type="ECO:0000256" key="4">
    <source>
        <dbReference type="ARBA" id="ARBA00022490"/>
    </source>
</evidence>
<dbReference type="Gene3D" id="2.40.50.140">
    <property type="entry name" value="Nucleic acid-binding proteins"/>
    <property type="match status" value="1"/>
</dbReference>
<dbReference type="Pfam" id="PF16450">
    <property type="entry name" value="Prot_ATP_ID_OB_C"/>
    <property type="match status" value="1"/>
</dbReference>
<proteinExistence type="inferred from homology"/>
<dbReference type="InterPro" id="IPR027417">
    <property type="entry name" value="P-loop_NTPase"/>
</dbReference>
<reference evidence="15" key="1">
    <citation type="submission" date="2025-08" db="UniProtKB">
        <authorList>
            <consortium name="Ensembl"/>
        </authorList>
    </citation>
    <scope>IDENTIFICATION</scope>
</reference>
<dbReference type="GO" id="GO:0005737">
    <property type="term" value="C:cytoplasm"/>
    <property type="evidence" value="ECO:0007669"/>
    <property type="project" value="UniProtKB-SubCell"/>
</dbReference>
<sequence>MKMDVDGVDHMETGDCKGGSGLRQYYLSKIEELQLTVNDKSQNLRRLQAQRNELNAKVRLLREELQLLQEQGSYVGEVVRAMDKKKVLVKVHPEGKFVVDVDKNIDINDVTPNCRVALRNDSYTLHKILPNKVDPLVSLMMVEKVPDSTYEMIGGLDKQIKEIKEVIELPVKHPELFEALGIAQPKGVLLYGPPGTGKTLLARAVAHHTDCTFIRVSGSELVQKFIGEGARMVRELFVMAREHAPSIIFMDEIDSIGSSRLEGGSGGDSEVQRTMLELLNQLDGFEATKNIKVIMATNRIDILDSALLRPGRIDRKIEFPPPNEAARLDILKIHSRKMNLTRGINLRKIAELMPGASGAEVKGVCTESGMYALRERRVHVNQEDFEMAVAKVMQKDSEKNMSIKKLWRDQQTGPVPTPAPTDRARQASCLGCKSTFKVFTEGPRGWNTKPHQICVGCYRARRQERRQQPSNDGQQAAMESVPISQISSVQLKARPGQRCGGRRRTQMTHSTIGGPTPIRLGHHIFSRGEWRRAKLRDHPRVLITISVDRSVGPRGSINHRGLDNEVSISAIADTGAQSDLWSLEEFLACGFSRDDLRPVNLSLSAANRSPIAIEGAFFARLSTAPSDSGVTSCRSMVYVSSSVRAMYLSYESLLNLGLFPADFPSGNSGGPRDEHGPGARDIPIKPLFVNATRSADSGCTDQGNPQDAQCSCPKLTAPPPRPQALPFPCSPENNGRMNDWLLERYASSTFNTCPHQALPCMEGPPIEMHVDPAATPKACHTAANVPLHWQQKVYDDLLRDEALGVIERVPYGEPVTWCHRMVVTRKHDGSPAGPWTFHLLRSSANVKPSPLNPHSTLHVASRGTPGKPSRMPGTATIVCPCVCRTIV</sequence>
<evidence type="ECO:0000256" key="5">
    <source>
        <dbReference type="ARBA" id="ARBA00022741"/>
    </source>
</evidence>
<comment type="similarity">
    <text evidence="3">Belongs to the AAA ATPase family.</text>
</comment>
<protein>
    <recommendedName>
        <fullName evidence="9">26S proteasome regulatory subunit 8</fullName>
    </recommendedName>
    <alternativeName>
        <fullName evidence="10">26S proteasome AAA-ATPase subunit RPT6</fullName>
    </alternativeName>
    <alternativeName>
        <fullName evidence="11">Proteasome 26S subunit ATPase 5</fullName>
    </alternativeName>
</protein>
<keyword evidence="16" id="KW-1185">Reference proteome</keyword>
<feature type="coiled-coil region" evidence="12">
    <location>
        <begin position="30"/>
        <end position="71"/>
    </location>
</feature>
<dbReference type="AlphaFoldDB" id="A0A8C5B0W2"/>
<dbReference type="GeneTree" id="ENSGT01020000230346"/>
<dbReference type="Pfam" id="PF00004">
    <property type="entry name" value="AAA"/>
    <property type="match status" value="1"/>
</dbReference>
<dbReference type="InterPro" id="IPR003960">
    <property type="entry name" value="ATPase_AAA_CS"/>
</dbReference>
<feature type="domain" description="AAA+ ATPase" evidence="14">
    <location>
        <begin position="184"/>
        <end position="323"/>
    </location>
</feature>
<dbReference type="InterPro" id="IPR012340">
    <property type="entry name" value="NA-bd_OB-fold"/>
</dbReference>
<keyword evidence="7" id="KW-0647">Proteasome</keyword>
<dbReference type="InterPro" id="IPR003959">
    <property type="entry name" value="ATPase_AAA_core"/>
</dbReference>
<dbReference type="PROSITE" id="PS00674">
    <property type="entry name" value="AAA"/>
    <property type="match status" value="1"/>
</dbReference>
<dbReference type="GO" id="GO:0005634">
    <property type="term" value="C:nucleus"/>
    <property type="evidence" value="ECO:0007669"/>
    <property type="project" value="UniProtKB-SubCell"/>
</dbReference>
<evidence type="ECO:0000256" key="8">
    <source>
        <dbReference type="ARBA" id="ARBA00023242"/>
    </source>
</evidence>
<dbReference type="SUPFAM" id="SSF52540">
    <property type="entry name" value="P-loop containing nucleoside triphosphate hydrolases"/>
    <property type="match status" value="1"/>
</dbReference>
<dbReference type="FunFam" id="2.40.50.140:FF:000044">
    <property type="entry name" value="26S protease regulatory subunit 8"/>
    <property type="match status" value="1"/>
</dbReference>
<dbReference type="GO" id="GO:0005524">
    <property type="term" value="F:ATP binding"/>
    <property type="evidence" value="ECO:0007669"/>
    <property type="project" value="UniProtKB-KW"/>
</dbReference>
<dbReference type="InterPro" id="IPR050221">
    <property type="entry name" value="26S_Proteasome_ATPase"/>
</dbReference>
<dbReference type="Gene3D" id="3.40.50.300">
    <property type="entry name" value="P-loop containing nucleotide triphosphate hydrolases"/>
    <property type="match status" value="1"/>
</dbReference>
<dbReference type="PANTHER" id="PTHR23073">
    <property type="entry name" value="26S PROTEASOME REGULATORY SUBUNIT"/>
    <property type="match status" value="1"/>
</dbReference>
<keyword evidence="5" id="KW-0547">Nucleotide-binding</keyword>
<accession>A0A8C5B0W2</accession>
<dbReference type="Pfam" id="PF17862">
    <property type="entry name" value="AAA_lid_3"/>
    <property type="match status" value="1"/>
</dbReference>